<name>A0A1A8L9P0_9TELE</name>
<evidence type="ECO:0000256" key="2">
    <source>
        <dbReference type="SAM" id="MobiDB-lite"/>
    </source>
</evidence>
<dbReference type="GO" id="GO:0035973">
    <property type="term" value="P:aggrephagy"/>
    <property type="evidence" value="ECO:0007669"/>
    <property type="project" value="TreeGrafter"/>
</dbReference>
<evidence type="ECO:0000256" key="1">
    <source>
        <dbReference type="ARBA" id="ARBA00022574"/>
    </source>
</evidence>
<dbReference type="InterPro" id="IPR013320">
    <property type="entry name" value="ConA-like_dom_sf"/>
</dbReference>
<evidence type="ECO:0000313" key="4">
    <source>
        <dbReference type="EMBL" id="SBR40599.1"/>
    </source>
</evidence>
<dbReference type="SUPFAM" id="SSF48371">
    <property type="entry name" value="ARM repeat"/>
    <property type="match status" value="1"/>
</dbReference>
<feature type="compositionally biased region" description="Low complexity" evidence="2">
    <location>
        <begin position="182"/>
        <end position="192"/>
    </location>
</feature>
<evidence type="ECO:0000259" key="3">
    <source>
        <dbReference type="PROSITE" id="PS51783"/>
    </source>
</evidence>
<proteinExistence type="predicted"/>
<feature type="domain" description="BEACH-type PH" evidence="3">
    <location>
        <begin position="2509"/>
        <end position="2563"/>
    </location>
</feature>
<organism evidence="4">
    <name type="scientific">Nothobranchius pienaari</name>
    <dbReference type="NCBI Taxonomy" id="704102"/>
    <lineage>
        <taxon>Eukaryota</taxon>
        <taxon>Metazoa</taxon>
        <taxon>Chordata</taxon>
        <taxon>Craniata</taxon>
        <taxon>Vertebrata</taxon>
        <taxon>Euteleostomi</taxon>
        <taxon>Actinopterygii</taxon>
        <taxon>Neopterygii</taxon>
        <taxon>Teleostei</taxon>
        <taxon>Neoteleostei</taxon>
        <taxon>Acanthomorphata</taxon>
        <taxon>Ovalentaria</taxon>
        <taxon>Atherinomorphae</taxon>
        <taxon>Cyprinodontiformes</taxon>
        <taxon>Nothobranchiidae</taxon>
        <taxon>Nothobranchius</taxon>
    </lineage>
</organism>
<dbReference type="EMBL" id="HAEF01003217">
    <property type="protein sequence ID" value="SBR40599.1"/>
    <property type="molecule type" value="Transcribed_RNA"/>
</dbReference>
<dbReference type="SUPFAM" id="SSF49899">
    <property type="entry name" value="Concanavalin A-like lectins/glucanases"/>
    <property type="match status" value="1"/>
</dbReference>
<dbReference type="InterPro" id="IPR016024">
    <property type="entry name" value="ARM-type_fold"/>
</dbReference>
<feature type="region of interest" description="Disordered" evidence="2">
    <location>
        <begin position="2465"/>
        <end position="2500"/>
    </location>
</feature>
<feature type="compositionally biased region" description="Low complexity" evidence="2">
    <location>
        <begin position="2481"/>
        <end position="2491"/>
    </location>
</feature>
<feature type="compositionally biased region" description="Pro residues" evidence="2">
    <location>
        <begin position="170"/>
        <end position="181"/>
    </location>
</feature>
<dbReference type="PANTHER" id="PTHR46108">
    <property type="entry name" value="BLUE CHEESE"/>
    <property type="match status" value="1"/>
</dbReference>
<dbReference type="PROSITE" id="PS51783">
    <property type="entry name" value="PH_BEACH"/>
    <property type="match status" value="1"/>
</dbReference>
<dbReference type="InterPro" id="IPR051944">
    <property type="entry name" value="BEACH_domain_protein"/>
</dbReference>
<accession>A0A1A8L9P0</accession>
<feature type="region of interest" description="Disordered" evidence="2">
    <location>
        <begin position="2429"/>
        <end position="2452"/>
    </location>
</feature>
<reference evidence="4" key="2">
    <citation type="submission" date="2016-06" db="EMBL/GenBank/DDBJ databases">
        <title>The genome of a short-lived fish provides insights into sex chromosome evolution and the genetic control of aging.</title>
        <authorList>
            <person name="Reichwald K."/>
            <person name="Felder M."/>
            <person name="Petzold A."/>
            <person name="Koch P."/>
            <person name="Groth M."/>
            <person name="Platzer M."/>
        </authorList>
    </citation>
    <scope>NUCLEOTIDE SEQUENCE</scope>
    <source>
        <tissue evidence="4">Brain</tissue>
    </source>
</reference>
<dbReference type="PANTHER" id="PTHR46108:SF1">
    <property type="entry name" value="WD REPEAT AND FYVE DOMAIN-CONTAINING PROTEIN 3"/>
    <property type="match status" value="1"/>
</dbReference>
<dbReference type="InterPro" id="IPR023362">
    <property type="entry name" value="PH-BEACH_dom"/>
</dbReference>
<feature type="region of interest" description="Disordered" evidence="2">
    <location>
        <begin position="166"/>
        <end position="194"/>
    </location>
</feature>
<dbReference type="Pfam" id="PF23295">
    <property type="entry name" value="Arm_4"/>
    <property type="match status" value="1"/>
</dbReference>
<gene>
    <name evidence="4" type="primary">WDFY3</name>
</gene>
<reference evidence="4" key="1">
    <citation type="submission" date="2016-05" db="EMBL/GenBank/DDBJ databases">
        <authorList>
            <person name="Lavstsen T."/>
            <person name="Jespersen J.S."/>
        </authorList>
    </citation>
    <scope>NUCLEOTIDE SEQUENCE</scope>
    <source>
        <tissue evidence="4">Brain</tissue>
    </source>
</reference>
<protein>
    <submittedName>
        <fullName evidence="4">WD repeat and FYVE domain containing 3</fullName>
    </submittedName>
</protein>
<keyword evidence="1" id="KW-0853">WD repeat</keyword>
<dbReference type="InterPro" id="IPR056252">
    <property type="entry name" value="Alfy-like_Arm-like"/>
</dbReference>
<sequence>MVKRIMGRPRQEECSPQDNALGLMHLRRLFSELCHPPRHMTQKEQEEKLYMMLPVFNRVFGNAPPSSMMEKFSDLLQFTTQVSRLMVTEIRRRASNKSTEAASRAIVQFLEVNQSEEASRGWMLLTTINLLASSGQKTVDCMTTMSVPSTLVKCLYLFFDLPNMAEAPAGPTPPPPQPPPNQEKTPGQGQPQPELPLADRRALLQNVFIQILVKLCTFVSPAEELAQKDDLQLLFSAITSWCPPHNLPWRRSAGEVLTTISRHGLSVNVVKYIHEKECLATCVQNMQQSEELSSLEVVEMFAGLSCFLKDSSDVSQTLLDDFRMCQGYAFLCDLMLRLEQAKEDDSKDALKDLVNLVTCLCTYGVTELKPAGLTTGAPFLLPGFVLPQPSGKGHTVRNIQAFSVLQNAFLRAKTSRLACMLLDAVGNIYAAEPANYFILESQHTLSQFAERVPKLAQAQAKYFELLEFVVFSLNYVPCKELFSVSVLLKSSTSLCCSITAVRTLLKLARHDAVFSDVLREVGLLEVLVNLLHKYAALLKEPSSQQQAHNNDQADCKNNTVADEQKQLAWLVMETLTVLLQGSNTTNTNAALFREFGGARCVHNIVKYRQCREHALLIIQQLVWSPSGDDDMGTLLGLMHSAPSSELQLKTDILRALLAVLRESHRTRTVFRKVGGFVYITSLLVAMERSLCQPPQHGWERVNQNQVFELLHTVFCTLTAAMRYEPANSHFFRTEIQYEKLADAIRLLGCFSDTKKLGPTGVFPSNAQPFQRLLEDEAAPGGCAGDSVCPTLNHCSKLFIYLYKMATDSFDRHGYHGTSGPPPPIKALTDLKHHLANPSHPASVSSSSDMVVIHPGAVLAMLDLLPSVSSDKQPEHALDLQLAVANILQLLVNSERNQQVLCEACLHQRLLQRCSQALCDEDHPLHPPLQRMFERLASQALQPMALREFLRLGNPLNCGAWDKKLLKQYRVHKPSSLGYDVEMRNSMTLSMEGFGPDSVFATPAEDNDQYRISRSLVRSAEDSTVPLTRVKCLVSMTTPHDIRLHGSAVTPPFVEFDTSLEGFGCLFLPSLAPLNAPTNNTNTSGVSDGAVVSGMGAGERLFPPPSGLSYSTWFCVERFSDASQAHPVRLLTLVRRATSSEQHYVCLAVVLSAKDRCLTVSTKEELLQTYSDESSEEASFYEILPCCSRFRCGELIAEGQWHHLVLVMSKGMLKNSMATLYLDGQLISTVKLHYVHSTPGGSGSTNPPVVSTVYGYVGTPPAQRQLSSLVWRLGPSHFLEEVLSATSVAAIYELGTNYVGSFQAVYPPCKDAKTEVAPATPVALVPEEKVSFSLCALSVSTLTVAKIRKVYNKLDSKAIAKQLAVSSHENATPVKLIHNAAGHLNGPARTIGAAVIGYLGVRTFVPKPVATNLQYVGGAAAILGLVAMASDVEGLYAAVKALVCVVKSNPLASKEMERIKGYQLLAMLLKKKRSLLNSHILHLTFSLVGTVDSGHETSIIPNSTAFQDLLCDFEVWLHAPYELHLSLFEHFSELLTESSEAAKNCKLLREFQLIPKLLLTLRDASLSQPTVAAISNVLSLLLQGFPSPYDLLRFGQFISSTLPTFAVCEKFVVMEISNEEKIEGGNEEDFGGLLSASLILLRNRLLDNLLKLLFTSKEKSSVNVQVCEELVRTLGFDWLLMFMEEHLHSSTVTVALRILVVLLSNQSILNRFREGLCGGGWLDHTDSVLTNKIGTVLGFNVGRCAGGRSTLREINRDACHFPGFPVLQTLLPKHTNVPELYFLLMALFLQQPVTELPDSLQVHFDLDSIWTFIFGLPASSGTLVASIHSVCTEAAFLLLAMLRSMLNLPWQSEEEGSWLREYPVTLMQFFRYLYHNVPDLAPMWHSPEFLCALAAAVFPFNIRPYSEMVTDLDDEAGSPTEEFKAFAGDSGMNRSQSEYCNVGSKTSLTNHPAKKYVFDFMRVLIMDNMCMTPATKQTPIIDLLLEASPERSTRTQQKEFQSSILDSVMEHLLAADVLLGEDASLPLSTGGSYQILVNNVFYFSQRVVDKLWQGMFNKDSKLVVDFIVQLIGQSKRRSQGLSLDTIYHCLNRTVLYQLCRPHKTVAQQVALLDALRVLTVNRNLVLGPGNHDQDFVACLAHCFICLHSGSSVDGFGLEAEARMTTWHVMMSAENESDSTHSHDVSEGRQLLMKAVNRVWTELMHSKRQMLEDIFKVSLPCNDRGHVDIGTARPALEEPALKSWQNHLAHEKKCISRGEAVAPAAQSKLSRVSSGFGLSKLTGVRRNKKENSLNKNSPTAQETFQWMFTHIAVVRDLVTLQHKEYQERQQNVLKYVTEEWAAIEYELLRERGLWGPPIGSHLDKFTLEMTEGPCRMRKKMVRNDMFYLHYPYVPEAETNTNSVQRPLRYRRAVSYDSKEYYMRLLSGNPGMYQHSVEHSTEGETTQQEPEHGEDTIARVKGLVKAPLKRSRSTADGADEDSQEQLQEQLLESGGPEEEQRTDNTSLLRLLEEGEKIQHMYRCARVQGLDTSEGLLLFGKEHFYVIDGYTMTLSREIRDIDTLPPK</sequence>